<dbReference type="EMBL" id="VWZX01005091">
    <property type="protein sequence ID" value="NXI40671.1"/>
    <property type="molecule type" value="Genomic_DNA"/>
</dbReference>
<dbReference type="PANTHER" id="PTHR23277">
    <property type="entry name" value="NECTIN-RELATED"/>
    <property type="match status" value="1"/>
</dbReference>
<evidence type="ECO:0000256" key="4">
    <source>
        <dbReference type="ARBA" id="ARBA00023136"/>
    </source>
</evidence>
<evidence type="ECO:0000256" key="2">
    <source>
        <dbReference type="ARBA" id="ARBA00022729"/>
    </source>
</evidence>
<reference evidence="8 9" key="1">
    <citation type="submission" date="2019-09" db="EMBL/GenBank/DDBJ databases">
        <title>Bird 10,000 Genomes (B10K) Project - Family phase.</title>
        <authorList>
            <person name="Zhang G."/>
        </authorList>
    </citation>
    <scope>NUCLEOTIDE SEQUENCE [LARGE SCALE GENOMIC DNA]</scope>
    <source>
        <strain evidence="8">B10K-DU-001-62</strain>
        <tissue evidence="8">Muscle</tissue>
    </source>
</reference>
<dbReference type="SUPFAM" id="SSF48726">
    <property type="entry name" value="Immunoglobulin"/>
    <property type="match status" value="1"/>
</dbReference>
<accession>A0A7K9SZ66</accession>
<evidence type="ECO:0000256" key="1">
    <source>
        <dbReference type="ARBA" id="ARBA00004370"/>
    </source>
</evidence>
<evidence type="ECO:0000313" key="8">
    <source>
        <dbReference type="EMBL" id="NXI40671.1"/>
    </source>
</evidence>
<dbReference type="GO" id="GO:0007157">
    <property type="term" value="P:heterophilic cell-cell adhesion via plasma membrane cell adhesion molecules"/>
    <property type="evidence" value="ECO:0007669"/>
    <property type="project" value="TreeGrafter"/>
</dbReference>
<name>A0A7K9SZ66_9PICI</name>
<evidence type="ECO:0000256" key="5">
    <source>
        <dbReference type="ARBA" id="ARBA00023157"/>
    </source>
</evidence>
<keyword evidence="3" id="KW-0677">Repeat</keyword>
<dbReference type="Proteomes" id="UP000566440">
    <property type="component" value="Unassembled WGS sequence"/>
</dbReference>
<sequence>RLDGQWPQGLVSVNNTLQFSSPLTYNYTGTYICKVTNSLGQRSDQKTIYILDPPTTTTQLPAVPWHTSTDGIAVFTEEPRIEFPTAIWPPVQEDTRDTVMGSVVGGALFFILVSVLVGIICYRRRWTFRVEYIPKIYISQPDMQEEPQLDVLQSNDVDSYPDGTKNQIKQPHPVNSLIHKDYLEGLEEPEWNNKDNVSRYQEHYERPMDCYEGATLGVNIGGERYSNYEE</sequence>
<evidence type="ECO:0000256" key="7">
    <source>
        <dbReference type="SAM" id="Phobius"/>
    </source>
</evidence>
<evidence type="ECO:0000256" key="3">
    <source>
        <dbReference type="ARBA" id="ARBA00022737"/>
    </source>
</evidence>
<proteinExistence type="predicted"/>
<keyword evidence="2" id="KW-0732">Signal</keyword>
<dbReference type="GO" id="GO:0043296">
    <property type="term" value="C:apical junction complex"/>
    <property type="evidence" value="ECO:0007669"/>
    <property type="project" value="TreeGrafter"/>
</dbReference>
<evidence type="ECO:0000313" key="9">
    <source>
        <dbReference type="Proteomes" id="UP000566440"/>
    </source>
</evidence>
<dbReference type="InterPro" id="IPR013783">
    <property type="entry name" value="Ig-like_fold"/>
</dbReference>
<protein>
    <submittedName>
        <fullName evidence="8">NECT3 protein</fullName>
    </submittedName>
</protein>
<dbReference type="PANTHER" id="PTHR23277:SF12">
    <property type="entry name" value="NECTIN-3"/>
    <property type="match status" value="1"/>
</dbReference>
<dbReference type="OrthoDB" id="9442762at2759"/>
<organism evidence="8 9">
    <name type="scientific">Galbula dea</name>
    <dbReference type="NCBI Taxonomy" id="1109041"/>
    <lineage>
        <taxon>Eukaryota</taxon>
        <taxon>Metazoa</taxon>
        <taxon>Chordata</taxon>
        <taxon>Craniata</taxon>
        <taxon>Vertebrata</taxon>
        <taxon>Euteleostomi</taxon>
        <taxon>Archelosauria</taxon>
        <taxon>Archosauria</taxon>
        <taxon>Dinosauria</taxon>
        <taxon>Saurischia</taxon>
        <taxon>Theropoda</taxon>
        <taxon>Coelurosauria</taxon>
        <taxon>Aves</taxon>
        <taxon>Neognathae</taxon>
        <taxon>Neoaves</taxon>
        <taxon>Telluraves</taxon>
        <taxon>Coraciimorphae</taxon>
        <taxon>Piciformes</taxon>
        <taxon>Galbulidae</taxon>
        <taxon>Galbula</taxon>
    </lineage>
</organism>
<dbReference type="GO" id="GO:0005912">
    <property type="term" value="C:adherens junction"/>
    <property type="evidence" value="ECO:0007669"/>
    <property type="project" value="TreeGrafter"/>
</dbReference>
<keyword evidence="5" id="KW-1015">Disulfide bond</keyword>
<dbReference type="InterPro" id="IPR051427">
    <property type="entry name" value="Nectin/Nectin-like"/>
</dbReference>
<keyword evidence="7" id="KW-0812">Transmembrane</keyword>
<comment type="caution">
    <text evidence="8">The sequence shown here is derived from an EMBL/GenBank/DDBJ whole genome shotgun (WGS) entry which is preliminary data.</text>
</comment>
<dbReference type="Gene3D" id="2.60.40.10">
    <property type="entry name" value="Immunoglobulins"/>
    <property type="match status" value="1"/>
</dbReference>
<dbReference type="InterPro" id="IPR036179">
    <property type="entry name" value="Ig-like_dom_sf"/>
</dbReference>
<keyword evidence="6" id="KW-0325">Glycoprotein</keyword>
<feature type="non-terminal residue" evidence="8">
    <location>
        <position position="230"/>
    </location>
</feature>
<keyword evidence="7" id="KW-1133">Transmembrane helix</keyword>
<dbReference type="AlphaFoldDB" id="A0A7K9SZ66"/>
<keyword evidence="4 7" id="KW-0472">Membrane</keyword>
<comment type="subcellular location">
    <subcellularLocation>
        <location evidence="1">Membrane</location>
    </subcellularLocation>
</comment>
<feature type="non-terminal residue" evidence="8">
    <location>
        <position position="1"/>
    </location>
</feature>
<dbReference type="GO" id="GO:0007156">
    <property type="term" value="P:homophilic cell adhesion via plasma membrane adhesion molecules"/>
    <property type="evidence" value="ECO:0007669"/>
    <property type="project" value="TreeGrafter"/>
</dbReference>
<keyword evidence="9" id="KW-1185">Reference proteome</keyword>
<gene>
    <name evidence="8" type="primary">Nectin3_0</name>
    <name evidence="8" type="ORF">GALDEA_R15854</name>
</gene>
<dbReference type="GO" id="GO:0016020">
    <property type="term" value="C:membrane"/>
    <property type="evidence" value="ECO:0007669"/>
    <property type="project" value="UniProtKB-SubCell"/>
</dbReference>
<feature type="transmembrane region" description="Helical" evidence="7">
    <location>
        <begin position="99"/>
        <end position="122"/>
    </location>
</feature>
<evidence type="ECO:0000256" key="6">
    <source>
        <dbReference type="ARBA" id="ARBA00023180"/>
    </source>
</evidence>